<dbReference type="AlphaFoldDB" id="A0A0J6GB86"/>
<accession>A0A0J6GB86</accession>
<evidence type="ECO:0000313" key="1">
    <source>
        <dbReference type="EMBL" id="SEF04437.1"/>
    </source>
</evidence>
<organism evidence="1 2">
    <name type="scientific">Pseudomonas deceptionensis</name>
    <dbReference type="NCBI Taxonomy" id="882211"/>
    <lineage>
        <taxon>Bacteria</taxon>
        <taxon>Pseudomonadati</taxon>
        <taxon>Pseudomonadota</taxon>
        <taxon>Gammaproteobacteria</taxon>
        <taxon>Pseudomonadales</taxon>
        <taxon>Pseudomonadaceae</taxon>
        <taxon>Pseudomonas</taxon>
    </lineage>
</organism>
<dbReference type="OrthoDB" id="6982863at2"/>
<dbReference type="EMBL" id="FNUD01000002">
    <property type="protein sequence ID" value="SEF04437.1"/>
    <property type="molecule type" value="Genomic_DNA"/>
</dbReference>
<reference evidence="1" key="1">
    <citation type="submission" date="2016-10" db="EMBL/GenBank/DDBJ databases">
        <authorList>
            <person name="Varghese N."/>
            <person name="Submissions S."/>
        </authorList>
    </citation>
    <scope>NUCLEOTIDE SEQUENCE [LARGE SCALE GENOMIC DNA]</scope>
    <source>
        <strain evidence="1">LMG 25555</strain>
    </source>
</reference>
<protein>
    <submittedName>
        <fullName evidence="1">Uncharacterized protein</fullName>
    </submittedName>
</protein>
<dbReference type="RefSeq" id="WP_048360858.1">
    <property type="nucleotide sequence ID" value="NZ_FNUD01000002.1"/>
</dbReference>
<name>A0A0J6GB86_PSEDM</name>
<evidence type="ECO:0000313" key="2">
    <source>
        <dbReference type="Proteomes" id="UP000183613"/>
    </source>
</evidence>
<gene>
    <name evidence="1" type="ORF">SAMN04489800_3898</name>
</gene>
<dbReference type="Proteomes" id="UP000183613">
    <property type="component" value="Unassembled WGS sequence"/>
</dbReference>
<dbReference type="PATRIC" id="fig|882211.3.peg.3168"/>
<proteinExistence type="predicted"/>
<keyword evidence="2" id="KW-1185">Reference proteome</keyword>
<sequence length="85" mass="9968">MPSDTPSLILEQRLVRRANAALHCRETSLHLSTDCEELVLRRYIEHYSHEGVQWVERTHRVPVSSLLKWMITHGEPQTLTHENDL</sequence>
<comment type="caution">
    <text evidence="1">The sequence shown here is derived from an EMBL/GenBank/DDBJ whole genome shotgun (WGS) entry which is preliminary data.</text>
</comment>